<name>A0A7M1RZF0_9CAUD</name>
<evidence type="ECO:0000313" key="1">
    <source>
        <dbReference type="EMBL" id="QOR59738.1"/>
    </source>
</evidence>
<proteinExistence type="predicted"/>
<keyword evidence="2" id="KW-1185">Reference proteome</keyword>
<dbReference type="EMBL" id="MT774392">
    <property type="protein sequence ID" value="QOR59738.1"/>
    <property type="molecule type" value="Genomic_DNA"/>
</dbReference>
<reference evidence="1 2" key="1">
    <citation type="submission" date="2020-07" db="EMBL/GenBank/DDBJ databases">
        <title>Taxonomic proposal: Crassvirales, a new order of highly abundant and diverse bacterial viruses.</title>
        <authorList>
            <person name="Shkoporov A.N."/>
            <person name="Stockdale S.R."/>
            <person name="Guerin E."/>
            <person name="Ross R.P."/>
            <person name="Hill C."/>
        </authorList>
    </citation>
    <scope>NUCLEOTIDE SEQUENCE [LARGE SCALE GENOMIC DNA]</scope>
</reference>
<dbReference type="Proteomes" id="UP000594055">
    <property type="component" value="Segment"/>
</dbReference>
<sequence length="179" mass="20851">MRLLKYEGFKLTFEPELLTIKVFKKLHQRDKTKDKSKFLQELGYIYFFVDPRSDFQIYTDEEERHKKILEGIGVSDTWKIDKDLQEAIDYYAKFKPISALLLDDTRAMINGYRSKLRALTATMADLDVKETKDVGSIIKQIPSLVKDLDEAEKAITKEIASNDRVRGSVEKSMYEDLIL</sequence>
<evidence type="ECO:0000313" key="2">
    <source>
        <dbReference type="Proteomes" id="UP000594055"/>
    </source>
</evidence>
<dbReference type="KEGG" id="vg:65130348"/>
<accession>A0A7M1RZF0</accession>
<organism evidence="1 2">
    <name type="scientific">uncultured phage cr128_1</name>
    <dbReference type="NCBI Taxonomy" id="2772076"/>
    <lineage>
        <taxon>Viruses</taxon>
        <taxon>Duplodnaviria</taxon>
        <taxon>Heunggongvirae</taxon>
        <taxon>Uroviricota</taxon>
        <taxon>Caudoviricetes</taxon>
        <taxon>Crassvirales</taxon>
        <taxon>Steigviridae</taxon>
        <taxon>Asinivirinae</taxon>
        <taxon>Mahlunavirus</taxon>
        <taxon>Mahlunavirus rarus</taxon>
    </lineage>
</organism>
<dbReference type="RefSeq" id="YP_010111896.1">
    <property type="nucleotide sequence ID" value="NC_055885.1"/>
</dbReference>
<dbReference type="GeneID" id="65130348"/>
<protein>
    <submittedName>
        <fullName evidence="1">Uncharacterized protein</fullName>
    </submittedName>
</protein>